<dbReference type="Proteomes" id="UP000595221">
    <property type="component" value="Chromosome"/>
</dbReference>
<protein>
    <recommendedName>
        <fullName evidence="4">Sodium:glutamate symporter</fullName>
    </recommendedName>
</protein>
<evidence type="ECO:0000313" key="3">
    <source>
        <dbReference type="Proteomes" id="UP000595221"/>
    </source>
</evidence>
<proteinExistence type="predicted"/>
<keyword evidence="1" id="KW-1133">Transmembrane helix</keyword>
<sequence length="63" mass="6799">MTPLDYTPYTLLSDIGWISGLLLLGKLIRRFIPVAQHLLLPAPITGGLLGILFGPAGLGWIPF</sequence>
<dbReference type="EMBL" id="CP066078">
    <property type="protein sequence ID" value="QQC58777.1"/>
    <property type="molecule type" value="Genomic_DNA"/>
</dbReference>
<gene>
    <name evidence="2" type="ORF">I6H58_07275</name>
</gene>
<keyword evidence="1" id="KW-0812">Transmembrane</keyword>
<evidence type="ECO:0008006" key="4">
    <source>
        <dbReference type="Google" id="ProtNLM"/>
    </source>
</evidence>
<evidence type="ECO:0000256" key="1">
    <source>
        <dbReference type="SAM" id="Phobius"/>
    </source>
</evidence>
<accession>A0A7T4MSE9</accession>
<dbReference type="RefSeq" id="WP_198489813.1">
    <property type="nucleotide sequence ID" value="NZ_CP066078.1"/>
</dbReference>
<feature type="transmembrane region" description="Helical" evidence="1">
    <location>
        <begin position="37"/>
        <end position="61"/>
    </location>
</feature>
<organism evidence="2 3">
    <name type="scientific">Rothia kristinae</name>
    <dbReference type="NCBI Taxonomy" id="37923"/>
    <lineage>
        <taxon>Bacteria</taxon>
        <taxon>Bacillati</taxon>
        <taxon>Actinomycetota</taxon>
        <taxon>Actinomycetes</taxon>
        <taxon>Micrococcales</taxon>
        <taxon>Micrococcaceae</taxon>
        <taxon>Rothia</taxon>
    </lineage>
</organism>
<name>A0A7T4MSE9_9MICC</name>
<reference evidence="2 3" key="1">
    <citation type="submission" date="2020-12" db="EMBL/GenBank/DDBJ databases">
        <title>FDA dAtabase for Regulatory Grade micrObial Sequences (FDA-ARGOS): Supporting development and validation of Infectious Disease Dx tests.</title>
        <authorList>
            <person name="Sproer C."/>
            <person name="Gronow S."/>
            <person name="Severitt S."/>
            <person name="Schroder I."/>
            <person name="Tallon L."/>
            <person name="Sadzewicz L."/>
            <person name="Zhao X."/>
            <person name="Boylan J."/>
            <person name="Ott S."/>
            <person name="Bowen H."/>
            <person name="Vavikolanu K."/>
            <person name="Mehta A."/>
            <person name="Aluvathingal J."/>
            <person name="Nadendla S."/>
            <person name="Lowell S."/>
            <person name="Myers T."/>
            <person name="Yan Y."/>
            <person name="Sichtig H."/>
        </authorList>
    </citation>
    <scope>NUCLEOTIDE SEQUENCE [LARGE SCALE GENOMIC DNA]</scope>
    <source>
        <strain evidence="2 3">FDAARGOS_1001</strain>
    </source>
</reference>
<evidence type="ECO:0000313" key="2">
    <source>
        <dbReference type="EMBL" id="QQC58777.1"/>
    </source>
</evidence>
<dbReference type="AlphaFoldDB" id="A0A7T4MSE9"/>
<keyword evidence="1" id="KW-0472">Membrane</keyword>